<feature type="signal peptide" evidence="1">
    <location>
        <begin position="1"/>
        <end position="19"/>
    </location>
</feature>
<evidence type="ECO:0000313" key="3">
    <source>
        <dbReference type="EMBL" id="MRU16914.1"/>
    </source>
</evidence>
<feature type="chain" id="PRO_5032525084" evidence="1">
    <location>
        <begin position="20"/>
        <end position="83"/>
    </location>
</feature>
<name>A0A844D407_9RHOB</name>
<sequence>MTRIIALALAITAGSMAHASDDYVKMDSAKAEQIKTQLTEQGYDVRKVDTEDGMYEAYALKDGARYEIYLDKDLKVVETKMDD</sequence>
<accession>A0A844D407</accession>
<evidence type="ECO:0000256" key="1">
    <source>
        <dbReference type="SAM" id="SignalP"/>
    </source>
</evidence>
<dbReference type="AlphaFoldDB" id="A0A844D407"/>
<dbReference type="OrthoDB" id="7850927at2"/>
<keyword evidence="4" id="KW-1185">Reference proteome</keyword>
<comment type="caution">
    <text evidence="3">The sequence shown here is derived from an EMBL/GenBank/DDBJ whole genome shotgun (WGS) entry which is preliminary data.</text>
</comment>
<protein>
    <submittedName>
        <fullName evidence="3">PepSY domain-containing protein</fullName>
    </submittedName>
</protein>
<keyword evidence="1" id="KW-0732">Signal</keyword>
<reference evidence="3 4" key="1">
    <citation type="submission" date="2019-05" db="EMBL/GenBank/DDBJ databases">
        <title>Roseovarius bejariae sp. nov., a moderately halophylic bacterium isolated from a saline soil in Rambla Salada (Murcia).</title>
        <authorList>
            <person name="Castro D.J."/>
            <person name="Gomez-Altuve A."/>
            <person name="Reina J.C."/>
            <person name="Rodriguez M."/>
            <person name="Sampedro I."/>
            <person name="Llamas I."/>
            <person name="Martinez-Checa F."/>
        </authorList>
    </citation>
    <scope>NUCLEOTIDE SEQUENCE [LARGE SCALE GENOMIC DNA]</scope>
    <source>
        <strain evidence="3 4">A21</strain>
    </source>
</reference>
<gene>
    <name evidence="3" type="ORF">FDP25_15840</name>
</gene>
<evidence type="ECO:0000259" key="2">
    <source>
        <dbReference type="Pfam" id="PF13670"/>
    </source>
</evidence>
<feature type="domain" description="PepSY" evidence="2">
    <location>
        <begin position="4"/>
        <end position="79"/>
    </location>
</feature>
<organism evidence="3 4">
    <name type="scientific">Roseovarius bejariae</name>
    <dbReference type="NCBI Taxonomy" id="2576383"/>
    <lineage>
        <taxon>Bacteria</taxon>
        <taxon>Pseudomonadati</taxon>
        <taxon>Pseudomonadota</taxon>
        <taxon>Alphaproteobacteria</taxon>
        <taxon>Rhodobacterales</taxon>
        <taxon>Roseobacteraceae</taxon>
        <taxon>Roseovarius</taxon>
    </lineage>
</organism>
<evidence type="ECO:0000313" key="4">
    <source>
        <dbReference type="Proteomes" id="UP000564704"/>
    </source>
</evidence>
<dbReference type="RefSeq" id="WP_154154581.1">
    <property type="nucleotide sequence ID" value="NZ_SZWE01000002.1"/>
</dbReference>
<dbReference type="InterPro" id="IPR025711">
    <property type="entry name" value="PepSY"/>
</dbReference>
<proteinExistence type="predicted"/>
<dbReference type="EMBL" id="SZWE01000002">
    <property type="protein sequence ID" value="MRU16914.1"/>
    <property type="molecule type" value="Genomic_DNA"/>
</dbReference>
<dbReference type="Pfam" id="PF13670">
    <property type="entry name" value="PepSY_2"/>
    <property type="match status" value="1"/>
</dbReference>
<dbReference type="Proteomes" id="UP000564704">
    <property type="component" value="Unassembled WGS sequence"/>
</dbReference>